<dbReference type="InterPro" id="IPR017665">
    <property type="entry name" value="Guanylate_kinase"/>
</dbReference>
<evidence type="ECO:0000256" key="4">
    <source>
        <dbReference type="ARBA" id="ARBA00022679"/>
    </source>
</evidence>
<keyword evidence="4 9" id="KW-0808">Transferase</keyword>
<dbReference type="InterPro" id="IPR008145">
    <property type="entry name" value="GK/Ca_channel_bsu"/>
</dbReference>
<dbReference type="Proteomes" id="UP000078162">
    <property type="component" value="Chromosome"/>
</dbReference>
<dbReference type="CDD" id="cd00071">
    <property type="entry name" value="GMPK"/>
    <property type="match status" value="1"/>
</dbReference>
<evidence type="ECO:0000259" key="10">
    <source>
        <dbReference type="PROSITE" id="PS50052"/>
    </source>
</evidence>
<dbReference type="InterPro" id="IPR020590">
    <property type="entry name" value="Guanylate_kinase_CS"/>
</dbReference>
<dbReference type="PANTHER" id="PTHR23117:SF13">
    <property type="entry name" value="GUANYLATE KINASE"/>
    <property type="match status" value="1"/>
</dbReference>
<comment type="similarity">
    <text evidence="1 9">Belongs to the guanylate kinase family.</text>
</comment>
<comment type="function">
    <text evidence="9">Essential for recycling GMP and indirectly, cGMP.</text>
</comment>
<accession>A0A1A9HVP4</accession>
<dbReference type="Gene3D" id="3.30.63.10">
    <property type="entry name" value="Guanylate Kinase phosphate binding domain"/>
    <property type="match status" value="1"/>
</dbReference>
<dbReference type="SUPFAM" id="SSF52540">
    <property type="entry name" value="P-loop containing nucleoside triphosphate hydrolases"/>
    <property type="match status" value="1"/>
</dbReference>
<keyword evidence="6 9" id="KW-0418">Kinase</keyword>
<evidence type="ECO:0000256" key="1">
    <source>
        <dbReference type="ARBA" id="ARBA00005790"/>
    </source>
</evidence>
<dbReference type="PROSITE" id="PS00856">
    <property type="entry name" value="GUANYLATE_KINASE_1"/>
    <property type="match status" value="1"/>
</dbReference>
<comment type="catalytic activity">
    <reaction evidence="9">
        <text>GMP + ATP = GDP + ADP</text>
        <dbReference type="Rhea" id="RHEA:20780"/>
        <dbReference type="ChEBI" id="CHEBI:30616"/>
        <dbReference type="ChEBI" id="CHEBI:58115"/>
        <dbReference type="ChEBI" id="CHEBI:58189"/>
        <dbReference type="ChEBI" id="CHEBI:456216"/>
        <dbReference type="EC" id="2.7.4.8"/>
    </reaction>
</comment>
<dbReference type="PROSITE" id="PS50052">
    <property type="entry name" value="GUANYLATE_KINASE_2"/>
    <property type="match status" value="1"/>
</dbReference>
<dbReference type="PANTHER" id="PTHR23117">
    <property type="entry name" value="GUANYLATE KINASE-RELATED"/>
    <property type="match status" value="1"/>
</dbReference>
<feature type="binding site" evidence="9">
    <location>
        <begin position="26"/>
        <end position="33"/>
    </location>
    <ligand>
        <name>ATP</name>
        <dbReference type="ChEBI" id="CHEBI:30616"/>
    </ligand>
</feature>
<keyword evidence="12" id="KW-1185">Reference proteome</keyword>
<dbReference type="NCBIfam" id="TIGR03263">
    <property type="entry name" value="guanyl_kin"/>
    <property type="match status" value="1"/>
</dbReference>
<evidence type="ECO:0000313" key="12">
    <source>
        <dbReference type="Proteomes" id="UP000078162"/>
    </source>
</evidence>
<comment type="subcellular location">
    <subcellularLocation>
        <location evidence="9">Cytoplasm</location>
    </subcellularLocation>
</comment>
<dbReference type="SMART" id="SM00072">
    <property type="entry name" value="GuKc"/>
    <property type="match status" value="1"/>
</dbReference>
<evidence type="ECO:0000256" key="5">
    <source>
        <dbReference type="ARBA" id="ARBA00022741"/>
    </source>
</evidence>
<gene>
    <name evidence="9" type="primary">gmk</name>
    <name evidence="11" type="ORF">Cs308_0735</name>
</gene>
<reference evidence="12" key="1">
    <citation type="submission" date="2016-03" db="EMBL/GenBank/DDBJ databases">
        <title>Culture-independent genomics supports pathogen discovery for uncultivable bacteria within the genus Chlamydia.</title>
        <authorList>
            <person name="Taylor-Brown A."/>
            <person name="Bachmann N.L."/>
            <person name="Borel N."/>
            <person name="Polkinghorne A."/>
        </authorList>
    </citation>
    <scope>NUCLEOTIDE SEQUENCE [LARGE SCALE GENOMIC DNA]</scope>
    <source>
        <strain evidence="12">2742-308</strain>
    </source>
</reference>
<keyword evidence="5 9" id="KW-0547">Nucleotide-binding</keyword>
<evidence type="ECO:0000256" key="3">
    <source>
        <dbReference type="ARBA" id="ARBA00016296"/>
    </source>
</evidence>
<proteinExistence type="inferred from homology"/>
<evidence type="ECO:0000313" key="11">
    <source>
        <dbReference type="EMBL" id="ANH78905.1"/>
    </source>
</evidence>
<dbReference type="Pfam" id="PF00625">
    <property type="entry name" value="Guanylate_kin"/>
    <property type="match status" value="1"/>
</dbReference>
<dbReference type="EMBL" id="CP014639">
    <property type="protein sequence ID" value="ANH78905.1"/>
    <property type="molecule type" value="Genomic_DNA"/>
</dbReference>
<organism evidence="11 12">
    <name type="scientific">Candidatus Chlamydia sanziniae</name>
    <dbReference type="NCBI Taxonomy" id="1806891"/>
    <lineage>
        <taxon>Bacteria</taxon>
        <taxon>Pseudomonadati</taxon>
        <taxon>Chlamydiota</taxon>
        <taxon>Chlamydiia</taxon>
        <taxon>Chlamydiales</taxon>
        <taxon>Chlamydiaceae</taxon>
        <taxon>Chlamydia/Chlamydophila group</taxon>
        <taxon>Chlamydia</taxon>
    </lineage>
</organism>
<dbReference type="OrthoDB" id="9808150at2"/>
<dbReference type="EC" id="2.7.4.8" evidence="2 9"/>
<evidence type="ECO:0000256" key="2">
    <source>
        <dbReference type="ARBA" id="ARBA00012961"/>
    </source>
</evidence>
<dbReference type="InterPro" id="IPR008144">
    <property type="entry name" value="Guanylate_kin-like_dom"/>
</dbReference>
<dbReference type="AlphaFoldDB" id="A0A1A9HVP4"/>
<dbReference type="KEGG" id="csaz:Cs308_0735"/>
<dbReference type="RefSeq" id="WP_066482651.1">
    <property type="nucleotide sequence ID" value="NZ_CP014639.1"/>
</dbReference>
<keyword evidence="9" id="KW-0963">Cytoplasm</keyword>
<dbReference type="GO" id="GO:0004385">
    <property type="term" value="F:GMP kinase activity"/>
    <property type="evidence" value="ECO:0007669"/>
    <property type="project" value="UniProtKB-UniRule"/>
</dbReference>
<evidence type="ECO:0000256" key="7">
    <source>
        <dbReference type="ARBA" id="ARBA00022840"/>
    </source>
</evidence>
<dbReference type="Gene3D" id="3.40.50.300">
    <property type="entry name" value="P-loop containing nucleotide triphosphate hydrolases"/>
    <property type="match status" value="1"/>
</dbReference>
<dbReference type="GO" id="GO:0005524">
    <property type="term" value="F:ATP binding"/>
    <property type="evidence" value="ECO:0007669"/>
    <property type="project" value="UniProtKB-UniRule"/>
</dbReference>
<protein>
    <recommendedName>
        <fullName evidence="3 9">Guanylate kinase</fullName>
        <ecNumber evidence="2 9">2.7.4.8</ecNumber>
    </recommendedName>
    <alternativeName>
        <fullName evidence="8 9">GMP kinase</fullName>
    </alternativeName>
</protein>
<evidence type="ECO:0000256" key="8">
    <source>
        <dbReference type="ARBA" id="ARBA00030128"/>
    </source>
</evidence>
<evidence type="ECO:0000256" key="6">
    <source>
        <dbReference type="ARBA" id="ARBA00022777"/>
    </source>
</evidence>
<evidence type="ECO:0000256" key="9">
    <source>
        <dbReference type="HAMAP-Rule" id="MF_00328"/>
    </source>
</evidence>
<dbReference type="HAMAP" id="MF_00328">
    <property type="entry name" value="Guanylate_kinase"/>
    <property type="match status" value="1"/>
</dbReference>
<keyword evidence="7 9" id="KW-0067">ATP-binding</keyword>
<dbReference type="STRING" id="1806891.Cs308_0735"/>
<dbReference type="FunFam" id="3.30.63.10:FF:000002">
    <property type="entry name" value="Guanylate kinase 1"/>
    <property type="match status" value="1"/>
</dbReference>
<feature type="domain" description="Guanylate kinase-like" evidence="10">
    <location>
        <begin position="19"/>
        <end position="197"/>
    </location>
</feature>
<name>A0A1A9HVP4_9CHLA</name>
<dbReference type="InterPro" id="IPR027417">
    <property type="entry name" value="P-loop_NTPase"/>
</dbReference>
<sequence length="205" mass="23395">MKNSQVQRPFSPDHPQCFPKLFTISAPAGAGKTTLIRMLEEEFSHAFVKTTSVTTRQPRQGEIPGKDYHFVSKDVFEKLLHKEDFLEWIFLFGQYYGTSAQEIEKIWQLGKHAIAIIDVQGALAIRCKMMSVAIFIAPPSHEELARRLTARGSEEGVQRKARLEHSPEELAVAHQFDYIIINDVLDRAYAVLKSIFIAEEHRNTL</sequence>
<dbReference type="GO" id="GO:0005829">
    <property type="term" value="C:cytosol"/>
    <property type="evidence" value="ECO:0007669"/>
    <property type="project" value="TreeGrafter"/>
</dbReference>
<dbReference type="PATRIC" id="fig|1806891.3.peg.727"/>